<organism evidence="3">
    <name type="scientific">Anopheles atroparvus</name>
    <name type="common">European mosquito</name>
    <dbReference type="NCBI Taxonomy" id="41427"/>
    <lineage>
        <taxon>Eukaryota</taxon>
        <taxon>Metazoa</taxon>
        <taxon>Ecdysozoa</taxon>
        <taxon>Arthropoda</taxon>
        <taxon>Hexapoda</taxon>
        <taxon>Insecta</taxon>
        <taxon>Pterygota</taxon>
        <taxon>Neoptera</taxon>
        <taxon>Endopterygota</taxon>
        <taxon>Diptera</taxon>
        <taxon>Nematocera</taxon>
        <taxon>Culicoidea</taxon>
        <taxon>Culicidae</taxon>
        <taxon>Anophelinae</taxon>
        <taxon>Anopheles</taxon>
    </lineage>
</organism>
<feature type="compositionally biased region" description="Acidic residues" evidence="1">
    <location>
        <begin position="36"/>
        <end position="45"/>
    </location>
</feature>
<name>A0A182JDZ0_ANOAO</name>
<proteinExistence type="predicted"/>
<evidence type="ECO:0000256" key="2">
    <source>
        <dbReference type="SAM" id="Phobius"/>
    </source>
</evidence>
<sequence length="220" mass="23346">MKNISNTVAAAFADVVALPLNPPPAAGKLNAPPENIADEDDEDEEEMPAIAKAAAVAAAATAVELEEFDREDDDFFAPPIPLLLLLLLLLTNGSDDDDGDGVHGGCRSCRCHGCRSCCSVLLLSLLLLLLLLLLQLLQHGSPRTAGRVVECPLPLLPPGPKWPLSASSLICCGFSRDLLTVPFGLLDVANIDRAGLRFGRELLPLLLARAEEDALPPFDL</sequence>
<dbReference type="EnsemblMetazoa" id="AATE016295-RA">
    <property type="protein sequence ID" value="AATE016295-PA.1"/>
    <property type="gene ID" value="AATE016295"/>
</dbReference>
<accession>A0A182JDZ0</accession>
<dbReference type="AlphaFoldDB" id="A0A182JDZ0"/>
<dbReference type="VEuPathDB" id="VectorBase:AATE016295"/>
<evidence type="ECO:0000313" key="3">
    <source>
        <dbReference type="EnsemblMetazoa" id="AATE016295-PA.1"/>
    </source>
</evidence>
<reference evidence="3" key="1">
    <citation type="submission" date="2022-08" db="UniProtKB">
        <authorList>
            <consortium name="EnsemblMetazoa"/>
        </authorList>
    </citation>
    <scope>IDENTIFICATION</scope>
    <source>
        <strain evidence="3">EBRO</strain>
    </source>
</reference>
<keyword evidence="2" id="KW-0472">Membrane</keyword>
<feature type="transmembrane region" description="Helical" evidence="2">
    <location>
        <begin position="119"/>
        <end position="137"/>
    </location>
</feature>
<keyword evidence="2" id="KW-0812">Transmembrane</keyword>
<evidence type="ECO:0000256" key="1">
    <source>
        <dbReference type="SAM" id="MobiDB-lite"/>
    </source>
</evidence>
<feature type="region of interest" description="Disordered" evidence="1">
    <location>
        <begin position="23"/>
        <end position="45"/>
    </location>
</feature>
<protein>
    <submittedName>
        <fullName evidence="3">Uncharacterized protein</fullName>
    </submittedName>
</protein>
<keyword evidence="2" id="KW-1133">Transmembrane helix</keyword>